<gene>
    <name evidence="1" type="ORF">O181_015513</name>
</gene>
<evidence type="ECO:0000313" key="1">
    <source>
        <dbReference type="EMBL" id="MBW0475798.1"/>
    </source>
</evidence>
<reference evidence="1" key="1">
    <citation type="submission" date="2021-03" db="EMBL/GenBank/DDBJ databases">
        <title>Draft genome sequence of rust myrtle Austropuccinia psidii MF-1, a brazilian biotype.</title>
        <authorList>
            <person name="Quecine M.C."/>
            <person name="Pachon D.M.R."/>
            <person name="Bonatelli M.L."/>
            <person name="Correr F.H."/>
            <person name="Franceschini L.M."/>
            <person name="Leite T.F."/>
            <person name="Margarido G.R.A."/>
            <person name="Almeida C.A."/>
            <person name="Ferrarezi J.A."/>
            <person name="Labate C.A."/>
        </authorList>
    </citation>
    <scope>NUCLEOTIDE SEQUENCE</scope>
    <source>
        <strain evidence="1">MF-1</strain>
    </source>
</reference>
<proteinExistence type="predicted"/>
<comment type="caution">
    <text evidence="1">The sequence shown here is derived from an EMBL/GenBank/DDBJ whole genome shotgun (WGS) entry which is preliminary data.</text>
</comment>
<protein>
    <submittedName>
        <fullName evidence="1">Uncharacterized protein</fullName>
    </submittedName>
</protein>
<dbReference type="AlphaFoldDB" id="A0A9Q3C3D2"/>
<sequence length="294" mass="34185">MLSKILTCRQACWAEFLSEFHFSTTYHPGCLETLPDALSCQDDIYPEMGEDFISKNEMNYQKIIKQDEIQDSKFFAVKVDSFSNLIYSIQKALWQDSQYRSILQDLDTPAGNLSKKIQSVQKDVKRKLEVAINRFKRYADKSRASPPVFNRGEMVWLSSKNIKSTRPTKILSEIWLVPFPILKKVRNQAYHLNRSPSTQSSIFPSWNQSRHQKSEIGIKSLLLHLSLKKRRSGKSLKYWNQSSREENSGIWWNGKASVKTQKDSLENQLKTSRTVLSLSRIFIIYILKRKAPIL</sequence>
<evidence type="ECO:0000313" key="2">
    <source>
        <dbReference type="Proteomes" id="UP000765509"/>
    </source>
</evidence>
<name>A0A9Q3C3D2_9BASI</name>
<organism evidence="1 2">
    <name type="scientific">Austropuccinia psidii MF-1</name>
    <dbReference type="NCBI Taxonomy" id="1389203"/>
    <lineage>
        <taxon>Eukaryota</taxon>
        <taxon>Fungi</taxon>
        <taxon>Dikarya</taxon>
        <taxon>Basidiomycota</taxon>
        <taxon>Pucciniomycotina</taxon>
        <taxon>Pucciniomycetes</taxon>
        <taxon>Pucciniales</taxon>
        <taxon>Sphaerophragmiaceae</taxon>
        <taxon>Austropuccinia</taxon>
    </lineage>
</organism>
<accession>A0A9Q3C3D2</accession>
<dbReference type="Proteomes" id="UP000765509">
    <property type="component" value="Unassembled WGS sequence"/>
</dbReference>
<dbReference type="EMBL" id="AVOT02004236">
    <property type="protein sequence ID" value="MBW0475798.1"/>
    <property type="molecule type" value="Genomic_DNA"/>
</dbReference>
<keyword evidence="2" id="KW-1185">Reference proteome</keyword>